<comment type="similarity">
    <text evidence="1">Belongs to the peptidase C40 family.</text>
</comment>
<sequence>MDSSFKRGWVASVVLSGTLLVSSLPGIYGPGSAAVPVTGSESVLLRNASLFQAQTQTVADTVLSPGVQAEKKDVILQREAAMTLAYASESVAADMDSQRESQQFTEAAQEDTVTTPEETTAAMDIEKLSQERALRQAAVAPVQEISRGGSSKAEEISDNAQELIGTPYVFGGTTTNGFDCSGFTQYVLKGSGIDLPRTSYAQYGIGTAVSKDELQIGDLVFFATYDSGASHVGIYIGEDNFIHAASSGIKITGLSDSYYAGRYLGARRVF</sequence>
<dbReference type="RefSeq" id="WP_072774020.1">
    <property type="nucleotide sequence ID" value="NZ_FRDN01000012.1"/>
</dbReference>
<protein>
    <submittedName>
        <fullName evidence="6">Cell wall-associated hydrolase, NlpC family</fullName>
    </submittedName>
</protein>
<evidence type="ECO:0000256" key="4">
    <source>
        <dbReference type="ARBA" id="ARBA00022807"/>
    </source>
</evidence>
<keyword evidence="2" id="KW-0645">Protease</keyword>
<evidence type="ECO:0000256" key="2">
    <source>
        <dbReference type="ARBA" id="ARBA00022670"/>
    </source>
</evidence>
<keyword evidence="7" id="KW-1185">Reference proteome</keyword>
<proteinExistence type="inferred from homology"/>
<dbReference type="InterPro" id="IPR000064">
    <property type="entry name" value="NLP_P60_dom"/>
</dbReference>
<feature type="domain" description="NlpC/P60" evidence="5">
    <location>
        <begin position="150"/>
        <end position="270"/>
    </location>
</feature>
<dbReference type="EMBL" id="FRDN01000012">
    <property type="protein sequence ID" value="SHN82310.1"/>
    <property type="molecule type" value="Genomic_DNA"/>
</dbReference>
<evidence type="ECO:0000256" key="1">
    <source>
        <dbReference type="ARBA" id="ARBA00007074"/>
    </source>
</evidence>
<accession>A0A1M7UHC7</accession>
<dbReference type="Gene3D" id="3.90.1720.10">
    <property type="entry name" value="endopeptidase domain like (from Nostoc punctiforme)"/>
    <property type="match status" value="1"/>
</dbReference>
<dbReference type="GO" id="GO:0008234">
    <property type="term" value="F:cysteine-type peptidase activity"/>
    <property type="evidence" value="ECO:0007669"/>
    <property type="project" value="UniProtKB-KW"/>
</dbReference>
<reference evidence="7" key="1">
    <citation type="submission" date="2016-12" db="EMBL/GenBank/DDBJ databases">
        <authorList>
            <person name="Varghese N."/>
            <person name="Submissions S."/>
        </authorList>
    </citation>
    <scope>NUCLEOTIDE SEQUENCE [LARGE SCALE GENOMIC DNA]</scope>
    <source>
        <strain evidence="7">DSM 11544</strain>
    </source>
</reference>
<evidence type="ECO:0000256" key="3">
    <source>
        <dbReference type="ARBA" id="ARBA00022801"/>
    </source>
</evidence>
<organism evidence="6 7">
    <name type="scientific">Desulfitobacterium chlororespirans DSM 11544</name>
    <dbReference type="NCBI Taxonomy" id="1121395"/>
    <lineage>
        <taxon>Bacteria</taxon>
        <taxon>Bacillati</taxon>
        <taxon>Bacillota</taxon>
        <taxon>Clostridia</taxon>
        <taxon>Eubacteriales</taxon>
        <taxon>Desulfitobacteriaceae</taxon>
        <taxon>Desulfitobacterium</taxon>
    </lineage>
</organism>
<evidence type="ECO:0000313" key="7">
    <source>
        <dbReference type="Proteomes" id="UP000184010"/>
    </source>
</evidence>
<dbReference type="AlphaFoldDB" id="A0A1M7UHC7"/>
<dbReference type="STRING" id="1121395.SAMN02745215_03790"/>
<dbReference type="Proteomes" id="UP000184010">
    <property type="component" value="Unassembled WGS sequence"/>
</dbReference>
<dbReference type="GO" id="GO:0006508">
    <property type="term" value="P:proteolysis"/>
    <property type="evidence" value="ECO:0007669"/>
    <property type="project" value="UniProtKB-KW"/>
</dbReference>
<dbReference type="Pfam" id="PF00877">
    <property type="entry name" value="NLPC_P60"/>
    <property type="match status" value="1"/>
</dbReference>
<keyword evidence="4" id="KW-0788">Thiol protease</keyword>
<dbReference type="PANTHER" id="PTHR47053:SF1">
    <property type="entry name" value="MUREIN DD-ENDOPEPTIDASE MEPH-RELATED"/>
    <property type="match status" value="1"/>
</dbReference>
<name>A0A1M7UHC7_9FIRM</name>
<gene>
    <name evidence="6" type="ORF">SAMN02745215_03790</name>
</gene>
<dbReference type="InterPro" id="IPR038765">
    <property type="entry name" value="Papain-like_cys_pep_sf"/>
</dbReference>
<evidence type="ECO:0000313" key="6">
    <source>
        <dbReference type="EMBL" id="SHN82310.1"/>
    </source>
</evidence>
<dbReference type="InterPro" id="IPR051202">
    <property type="entry name" value="Peptidase_C40"/>
</dbReference>
<evidence type="ECO:0000259" key="5">
    <source>
        <dbReference type="PROSITE" id="PS51935"/>
    </source>
</evidence>
<dbReference type="SUPFAM" id="SSF54001">
    <property type="entry name" value="Cysteine proteinases"/>
    <property type="match status" value="1"/>
</dbReference>
<keyword evidence="3 6" id="KW-0378">Hydrolase</keyword>
<dbReference type="PANTHER" id="PTHR47053">
    <property type="entry name" value="MUREIN DD-ENDOPEPTIDASE MEPH-RELATED"/>
    <property type="match status" value="1"/>
</dbReference>
<dbReference type="PROSITE" id="PS51935">
    <property type="entry name" value="NLPC_P60"/>
    <property type="match status" value="1"/>
</dbReference>